<dbReference type="Pfam" id="PF06031">
    <property type="entry name" value="SERTA"/>
    <property type="match status" value="1"/>
</dbReference>
<sequence length="395" mass="44071">MTLPCNNTSNVAEDDSDMFGPPHTSPPIRRNRPKVPMISAQLRMREVRKRILQLCVHKLERIKNSERNLRRSVCINNTYSRLTDDIRREKQHKYLMLNQLANESESEEEIFELTMFAINSSEIKNSVVSTLSSNSWRGGAIFANTGHALTCGMIAIRKYDIISIIIVTSMGALDVTQGSSIVDVNATEEIKTPKQKSSSVETDLETLDRELCALDAAMPLVDPEITQGAEQLEQAMVSRKRKYSQMDDEDNDRLVREALSQFYLPSNRLLSGIDDCPSHLLGNNSSPSIDAKRTKVDLLDNSIHHHHHHHHHHPFHSLPDFNAALELSHQSHQHQKDFEVIMDALRIGAGNAMTGATANGCNLVGNIDSCGQAAMMMSGETGSVFHNLVVTSLET</sequence>
<evidence type="ECO:0000259" key="2">
    <source>
        <dbReference type="PROSITE" id="PS51053"/>
    </source>
</evidence>
<name>A0A0N8ES47_AEDAE</name>
<organism evidence="3">
    <name type="scientific">Aedes aegypti</name>
    <name type="common">Yellowfever mosquito</name>
    <name type="synonym">Culex aegypti</name>
    <dbReference type="NCBI Taxonomy" id="7159"/>
    <lineage>
        <taxon>Eukaryota</taxon>
        <taxon>Metazoa</taxon>
        <taxon>Ecdysozoa</taxon>
        <taxon>Arthropoda</taxon>
        <taxon>Hexapoda</taxon>
        <taxon>Insecta</taxon>
        <taxon>Pterygota</taxon>
        <taxon>Neoptera</taxon>
        <taxon>Endopterygota</taxon>
        <taxon>Diptera</taxon>
        <taxon>Nematocera</taxon>
        <taxon>Culicoidea</taxon>
        <taxon>Culicidae</taxon>
        <taxon>Culicinae</taxon>
        <taxon>Aedini</taxon>
        <taxon>Aedes</taxon>
        <taxon>Stegomyia</taxon>
    </lineage>
</organism>
<dbReference type="InterPro" id="IPR009263">
    <property type="entry name" value="SERTA_dom"/>
</dbReference>
<reference evidence="3" key="1">
    <citation type="journal article" date="2016" name="PLoS ONE">
        <title>A Deep Insight into the Sialome of Male and Female Aedes aegypti Mosquitoes.</title>
        <authorList>
            <person name="Ribeiro J.M."/>
            <person name="Martin-Martin I."/>
            <person name="Arca B."/>
            <person name="Calvo E."/>
        </authorList>
    </citation>
    <scope>NUCLEOTIDE SEQUENCE</scope>
    <source>
        <strain evidence="3">Liverpool</strain>
        <tissue evidence="3">Salivary glands</tissue>
    </source>
</reference>
<protein>
    <recommendedName>
        <fullName evidence="2">SERTA domain-containing protein</fullName>
    </recommendedName>
</protein>
<dbReference type="FunCoup" id="A0A0N8ES47">
    <property type="interactions" value="8"/>
</dbReference>
<dbReference type="VEuPathDB" id="VectorBase:AAEL010068"/>
<feature type="compositionally biased region" description="Polar residues" evidence="1">
    <location>
        <begin position="1"/>
        <end position="11"/>
    </location>
</feature>
<dbReference type="InParanoid" id="A0A0N8ES47"/>
<dbReference type="PROSITE" id="PS51053">
    <property type="entry name" value="SERTA"/>
    <property type="match status" value="1"/>
</dbReference>
<dbReference type="EMBL" id="GDUN01000474">
    <property type="protein sequence ID" value="JAN95445.1"/>
    <property type="molecule type" value="mRNA"/>
</dbReference>
<accession>A0A0N8ES47</accession>
<feature type="region of interest" description="Disordered" evidence="1">
    <location>
        <begin position="1"/>
        <end position="32"/>
    </location>
</feature>
<feature type="domain" description="SERTA" evidence="2">
    <location>
        <begin position="44"/>
        <end position="90"/>
    </location>
</feature>
<evidence type="ECO:0000313" key="3">
    <source>
        <dbReference type="EMBL" id="JAN95445.1"/>
    </source>
</evidence>
<evidence type="ECO:0000256" key="1">
    <source>
        <dbReference type="SAM" id="MobiDB-lite"/>
    </source>
</evidence>
<dbReference type="AlphaFoldDB" id="A0A0N8ES47"/>
<proteinExistence type="evidence at transcript level"/>